<keyword evidence="3" id="KW-1185">Reference proteome</keyword>
<organism evidence="2 3">
    <name type="scientific">Bullifex porci</name>
    <dbReference type="NCBI Taxonomy" id="2606638"/>
    <lineage>
        <taxon>Bacteria</taxon>
        <taxon>Pseudomonadati</taxon>
        <taxon>Spirochaetota</taxon>
        <taxon>Spirochaetia</taxon>
        <taxon>Spirochaetales</taxon>
        <taxon>Spirochaetaceae</taxon>
        <taxon>Bullifex</taxon>
    </lineage>
</organism>
<dbReference type="PROSITE" id="PS51257">
    <property type="entry name" value="PROKAR_LIPOPROTEIN"/>
    <property type="match status" value="1"/>
</dbReference>
<gene>
    <name evidence="2" type="ORF">FYJ80_04670</name>
</gene>
<dbReference type="EMBL" id="VUNN01000006">
    <property type="protein sequence ID" value="MSU06068.1"/>
    <property type="molecule type" value="Genomic_DNA"/>
</dbReference>
<name>A0A7X2TRK5_9SPIO</name>
<sequence length="729" mass="80064">MKKTIVKVLTISLMLCLLMACGGNKKTIAVQQTAAPAATTTTAAPAQTATKAETSAPVQEVKELEYAEGTVLRMATGYNSKKTGLSFDADTAKDGIELAGKTYRAGDLKPTWVEVQNILGIKFEDKYQGNSATNELKYWAEKLGDVDMVSGNATSLVEYGDKGAFVDIAKYLDQMPNFKAYLDANPIVRLSITGNTSTGAIYFSPYFDGVNDIERMPLMRTDWVVKLLDGEGAFTAAKSGTLKAAAYTPYMPEKGKVTVDTVKADGSGVFALTKDYDKAGNIVAKMNAALAKGSVSGVEAVNMLRTYIDEAYNGYYGTTRSNLFIGQDAAWDADELVALLRCVVANAYTLNGTDTVQGLFSREDANNQRRVDLFRFAGTLFGVRGLESRQDYLYFGSDGKLYDARQMEATYKAMERMNDLVKEGLISQSFVDTSAETSAKMLENDLGFMSYDYNQTQTIMNETKLQDGEKYMAVMVPVARWYDGSNADGVYMRFTESWRSVKTDGWAISKAGVGDDTNKLNAALKLIDFAYSPEGMILMSYGPKEFIKTNADGSYVTFTFNGQEMPVIADVTQELLWKLTSGNYTNFARMYLGSTLSFAKSQAFEYQCTHEVGKEGAGYISTAIGLGTIKHPELAVTSNMWYASIPTTLPTTSVETDTVNQYTELQNQFNQQKGKINILVDQIVKGYTLEGCSSAATTVNKVANEWGGSQYLFIKQGAWNRLLKFYTQL</sequence>
<accession>A0A7X2TRK5</accession>
<dbReference type="Proteomes" id="UP000460549">
    <property type="component" value="Unassembled WGS sequence"/>
</dbReference>
<feature type="chain" id="PRO_5031402804" evidence="1">
    <location>
        <begin position="23"/>
        <end position="729"/>
    </location>
</feature>
<reference evidence="2 3" key="1">
    <citation type="submission" date="2019-08" db="EMBL/GenBank/DDBJ databases">
        <title>In-depth cultivation of the pig gut microbiome towards novel bacterial diversity and tailored functional studies.</title>
        <authorList>
            <person name="Wylensek D."/>
            <person name="Hitch T.C.A."/>
            <person name="Clavel T."/>
        </authorList>
    </citation>
    <scope>NUCLEOTIDE SEQUENCE [LARGE SCALE GENOMIC DNA]</scope>
    <source>
        <strain evidence="2 3">NM-380-WT-3C1</strain>
    </source>
</reference>
<dbReference type="Gene3D" id="3.40.190.10">
    <property type="entry name" value="Periplasmic binding protein-like II"/>
    <property type="match status" value="3"/>
</dbReference>
<dbReference type="RefSeq" id="WP_154425044.1">
    <property type="nucleotide sequence ID" value="NZ_JAQYGB010000015.1"/>
</dbReference>
<evidence type="ECO:0000313" key="3">
    <source>
        <dbReference type="Proteomes" id="UP000460549"/>
    </source>
</evidence>
<feature type="signal peptide" evidence="1">
    <location>
        <begin position="1"/>
        <end position="22"/>
    </location>
</feature>
<dbReference type="AlphaFoldDB" id="A0A7X2TRK5"/>
<comment type="caution">
    <text evidence="2">The sequence shown here is derived from an EMBL/GenBank/DDBJ whole genome shotgun (WGS) entry which is preliminary data.</text>
</comment>
<proteinExistence type="predicted"/>
<evidence type="ECO:0000313" key="2">
    <source>
        <dbReference type="EMBL" id="MSU06068.1"/>
    </source>
</evidence>
<keyword evidence="1" id="KW-0732">Signal</keyword>
<protein>
    <submittedName>
        <fullName evidence="2">Uncharacterized protein</fullName>
    </submittedName>
</protein>
<evidence type="ECO:0000256" key="1">
    <source>
        <dbReference type="SAM" id="SignalP"/>
    </source>
</evidence>
<dbReference type="SUPFAM" id="SSF53850">
    <property type="entry name" value="Periplasmic binding protein-like II"/>
    <property type="match status" value="1"/>
</dbReference>